<keyword evidence="6 9" id="KW-1133">Transmembrane helix</keyword>
<evidence type="ECO:0000256" key="2">
    <source>
        <dbReference type="ARBA" id="ARBA00007783"/>
    </source>
</evidence>
<evidence type="ECO:0000259" key="10">
    <source>
        <dbReference type="Pfam" id="PF01061"/>
    </source>
</evidence>
<dbReference type="Pfam" id="PF01061">
    <property type="entry name" value="ABC2_membrane"/>
    <property type="match status" value="1"/>
</dbReference>
<dbReference type="GO" id="GO:0140359">
    <property type="term" value="F:ABC-type transporter activity"/>
    <property type="evidence" value="ECO:0007669"/>
    <property type="project" value="InterPro"/>
</dbReference>
<evidence type="ECO:0000256" key="5">
    <source>
        <dbReference type="ARBA" id="ARBA00022692"/>
    </source>
</evidence>
<feature type="transmembrane region" description="Helical" evidence="9">
    <location>
        <begin position="68"/>
        <end position="88"/>
    </location>
</feature>
<proteinExistence type="inferred from homology"/>
<evidence type="ECO:0000313" key="11">
    <source>
        <dbReference type="EMBL" id="XBO40183.1"/>
    </source>
</evidence>
<dbReference type="GO" id="GO:0015774">
    <property type="term" value="P:polysaccharide transport"/>
    <property type="evidence" value="ECO:0007669"/>
    <property type="project" value="UniProtKB-KW"/>
</dbReference>
<feature type="transmembrane region" description="Helical" evidence="9">
    <location>
        <begin position="143"/>
        <end position="167"/>
    </location>
</feature>
<sequence length="289" mass="31400">MTVTAEPTAVPPVAAPPVIVLGANQSFAGRLRAAVGDLLWTGALWRLWTTLAWLDVKARYRGSLLGPLWATLSTGLMVAGIGTLYSSLFRVPRADYVPFIALSLVLWNYLSGLVVEACHCFVRHEPIIRSTRLPLGLYAARTVVNALILLLHSALVVVVVFVIYGVWPGLAAWSAIPALLIWIANSVACCLLLGTLSARFRDIPPIVASMIQFVFFITPVIWTPESLGIHQWLLVFNPAYCLLEIVRAPLMGAAASLSVWLAALAYSAALIGITAVVFARLRGRIAYWI</sequence>
<name>A0AAU7JIG5_9HYPH</name>
<gene>
    <name evidence="11" type="ORF">ABEG18_05225</name>
</gene>
<dbReference type="RefSeq" id="WP_406857038.1">
    <property type="nucleotide sequence ID" value="NZ_CP157484.1"/>
</dbReference>
<keyword evidence="7" id="KW-0762">Sugar transport</keyword>
<protein>
    <submittedName>
        <fullName evidence="11">ABC transporter permease</fullName>
    </submittedName>
</protein>
<evidence type="ECO:0000256" key="6">
    <source>
        <dbReference type="ARBA" id="ARBA00022989"/>
    </source>
</evidence>
<dbReference type="PANTHER" id="PTHR30413">
    <property type="entry name" value="INNER MEMBRANE TRANSPORT PERMEASE"/>
    <property type="match status" value="1"/>
</dbReference>
<feature type="transmembrane region" description="Helical" evidence="9">
    <location>
        <begin position="100"/>
        <end position="122"/>
    </location>
</feature>
<keyword evidence="5 9" id="KW-0812">Transmembrane</keyword>
<keyword evidence="4" id="KW-1003">Cell membrane</keyword>
<dbReference type="GO" id="GO:0005886">
    <property type="term" value="C:plasma membrane"/>
    <property type="evidence" value="ECO:0007669"/>
    <property type="project" value="UniProtKB-SubCell"/>
</dbReference>
<feature type="transmembrane region" description="Helical" evidence="9">
    <location>
        <begin position="173"/>
        <end position="196"/>
    </location>
</feature>
<dbReference type="InterPro" id="IPR013525">
    <property type="entry name" value="ABC2_TM"/>
</dbReference>
<evidence type="ECO:0000256" key="9">
    <source>
        <dbReference type="SAM" id="Phobius"/>
    </source>
</evidence>
<dbReference type="AlphaFoldDB" id="A0AAU7JIG5"/>
<evidence type="ECO:0000256" key="3">
    <source>
        <dbReference type="ARBA" id="ARBA00022448"/>
    </source>
</evidence>
<keyword evidence="7" id="KW-0625">Polysaccharide transport</keyword>
<organism evidence="11">
    <name type="scientific">Alsobacter sp. KACC 23698</name>
    <dbReference type="NCBI Taxonomy" id="3149229"/>
    <lineage>
        <taxon>Bacteria</taxon>
        <taxon>Pseudomonadati</taxon>
        <taxon>Pseudomonadota</taxon>
        <taxon>Alphaproteobacteria</taxon>
        <taxon>Hyphomicrobiales</taxon>
        <taxon>Alsobacteraceae</taxon>
        <taxon>Alsobacter</taxon>
    </lineage>
</organism>
<comment type="similarity">
    <text evidence="2">Belongs to the ABC-2 integral membrane protein family.</text>
</comment>
<dbReference type="EMBL" id="CP157484">
    <property type="protein sequence ID" value="XBO40183.1"/>
    <property type="molecule type" value="Genomic_DNA"/>
</dbReference>
<evidence type="ECO:0000256" key="1">
    <source>
        <dbReference type="ARBA" id="ARBA00004651"/>
    </source>
</evidence>
<feature type="domain" description="ABC-2 type transporter transmembrane" evidence="10">
    <location>
        <begin position="48"/>
        <end position="248"/>
    </location>
</feature>
<evidence type="ECO:0000256" key="8">
    <source>
        <dbReference type="ARBA" id="ARBA00023136"/>
    </source>
</evidence>
<keyword evidence="8 9" id="KW-0472">Membrane</keyword>
<reference evidence="11" key="1">
    <citation type="submission" date="2024-05" db="EMBL/GenBank/DDBJ databases">
        <authorList>
            <person name="Kim S."/>
            <person name="Heo J."/>
            <person name="Choi H."/>
            <person name="Choi Y."/>
            <person name="Kwon S.-W."/>
            <person name="Kim Y."/>
        </authorList>
    </citation>
    <scope>NUCLEOTIDE SEQUENCE</scope>
    <source>
        <strain evidence="11">KACC 23698</strain>
    </source>
</reference>
<evidence type="ECO:0000256" key="4">
    <source>
        <dbReference type="ARBA" id="ARBA00022475"/>
    </source>
</evidence>
<feature type="transmembrane region" description="Helical" evidence="9">
    <location>
        <begin position="203"/>
        <end position="222"/>
    </location>
</feature>
<dbReference type="PANTHER" id="PTHR30413:SF10">
    <property type="entry name" value="CAPSULE POLYSACCHARIDE EXPORT INNER-MEMBRANE PROTEIN CTRC"/>
    <property type="match status" value="1"/>
</dbReference>
<accession>A0AAU7JIG5</accession>
<feature type="transmembrane region" description="Helical" evidence="9">
    <location>
        <begin position="257"/>
        <end position="279"/>
    </location>
</feature>
<keyword evidence="3" id="KW-0813">Transport</keyword>
<dbReference type="GO" id="GO:0015920">
    <property type="term" value="P:lipopolysaccharide transport"/>
    <property type="evidence" value="ECO:0007669"/>
    <property type="project" value="TreeGrafter"/>
</dbReference>
<comment type="subcellular location">
    <subcellularLocation>
        <location evidence="1">Cell membrane</location>
        <topology evidence="1">Multi-pass membrane protein</topology>
    </subcellularLocation>
</comment>
<evidence type="ECO:0000256" key="7">
    <source>
        <dbReference type="ARBA" id="ARBA00023047"/>
    </source>
</evidence>